<dbReference type="PROSITE" id="PS50113">
    <property type="entry name" value="PAC"/>
    <property type="match status" value="1"/>
</dbReference>
<feature type="transmembrane region" description="Helical" evidence="1">
    <location>
        <begin position="121"/>
        <end position="139"/>
    </location>
</feature>
<dbReference type="SMART" id="SM00091">
    <property type="entry name" value="PAS"/>
    <property type="match status" value="1"/>
</dbReference>
<sequence>MRTARWAHGHALAAGLVVGAFVAASEPAVHSALYNVVALSALGAAVLGVRRHRPAHAGPWWLLCAALGLVVAANLLWLAFEHASLDPAPLNAVYLASYGAAVAATVSLIRHRSPAVDRGSLLDAAIVTTGVAIIVWVFVAQHAWADTTLGPVERVVATSYPLLALALLAVVVRLMFGVGTRGPSYWYLTAGLGALFIAELSNAVLLLEGTAGAGSFPEAVRLVAFGLFGAAVLHPSVRRVAERGQPARMQLTRPRLVALWVASSAAPATLVVRLEGGVSTELLVIAFGAIALFTLVVLRMWGLLTTLATYLRRENEDRFRALVENADDTIMVVDESFRPTYVSPSVQRVWGYDPDEPEALGIQAIHPDDRTHAKHALDRVRSASPETSVTIEGRMRHADGRWRYFEADLSDQRDHPAIGGVVVTIRDATQRRDLEEQLTHQAFHDELTGLPNRSLLLERTTTALNRLRSGDDGFVAVLLCDLDDFKTVNDSLGHTRGDELLQTLARRLREEIRVGDTAARLGGDEFALLIPHAESVEELLQAATRILDSVSRPVTIATQRLEPKVSMGMAVSSPRHSAVELLRDADAAMYQAKHSGKGGLQIFEPAMHAQALRRLQLKADLRTSLDLGEVTVALQPLHAIDTNAVWGVEALARWSHPRLGTIPPSEFIPLAEESGLITELGNFVLARACRDVAGLRAETEADLFATVNVSAVQLADPTLISAVTAALEHSGLPAARLTLELTESVFLDYDPAVHETLEGLRRVGVKLAIDDFGTGYCSLAYLGRFRFDLVKIDKHFIDELARPDADARLTFGILELIESLEVPAVAEGIETVGQLEQLERAGCQLGQGFLWSAPCSRQEIRQLVRHCSTPALKA</sequence>
<dbReference type="InterPro" id="IPR052155">
    <property type="entry name" value="Biofilm_reg_signaling"/>
</dbReference>
<feature type="transmembrane region" description="Helical" evidence="1">
    <location>
        <begin position="92"/>
        <end position="109"/>
    </location>
</feature>
<feature type="domain" description="PAS" evidence="2">
    <location>
        <begin position="315"/>
        <end position="384"/>
    </location>
</feature>
<dbReference type="Proteomes" id="UP000291469">
    <property type="component" value="Chromosome"/>
</dbReference>
<feature type="transmembrane region" description="Helical" evidence="1">
    <location>
        <begin position="185"/>
        <end position="207"/>
    </location>
</feature>
<dbReference type="EMBL" id="CP036402">
    <property type="protein sequence ID" value="QBI20569.1"/>
    <property type="molecule type" value="Genomic_DNA"/>
</dbReference>
<dbReference type="RefSeq" id="WP_131155564.1">
    <property type="nucleotide sequence ID" value="NZ_CP036402.1"/>
</dbReference>
<keyword evidence="7" id="KW-1185">Reference proteome</keyword>
<dbReference type="Gene3D" id="3.20.20.450">
    <property type="entry name" value="EAL domain"/>
    <property type="match status" value="1"/>
</dbReference>
<dbReference type="SUPFAM" id="SSF55073">
    <property type="entry name" value="Nucleotide cyclase"/>
    <property type="match status" value="1"/>
</dbReference>
<dbReference type="SMART" id="SM00052">
    <property type="entry name" value="EAL"/>
    <property type="match status" value="1"/>
</dbReference>
<evidence type="ECO:0000259" key="2">
    <source>
        <dbReference type="PROSITE" id="PS50112"/>
    </source>
</evidence>
<dbReference type="Pfam" id="PF08447">
    <property type="entry name" value="PAS_3"/>
    <property type="match status" value="1"/>
</dbReference>
<dbReference type="InterPro" id="IPR000014">
    <property type="entry name" value="PAS"/>
</dbReference>
<keyword evidence="1" id="KW-0812">Transmembrane</keyword>
<dbReference type="InterPro" id="IPR043128">
    <property type="entry name" value="Rev_trsase/Diguanyl_cyclase"/>
</dbReference>
<dbReference type="PROSITE" id="PS50887">
    <property type="entry name" value="GGDEF"/>
    <property type="match status" value="1"/>
</dbReference>
<feature type="transmembrane region" description="Helical" evidence="1">
    <location>
        <begin position="257"/>
        <end position="276"/>
    </location>
</feature>
<feature type="transmembrane region" description="Helical" evidence="1">
    <location>
        <begin position="61"/>
        <end position="80"/>
    </location>
</feature>
<feature type="transmembrane region" description="Helical" evidence="1">
    <location>
        <begin position="282"/>
        <end position="311"/>
    </location>
</feature>
<feature type="domain" description="GGDEF" evidence="5">
    <location>
        <begin position="473"/>
        <end position="605"/>
    </location>
</feature>
<dbReference type="InterPro" id="IPR000700">
    <property type="entry name" value="PAS-assoc_C"/>
</dbReference>
<dbReference type="Pfam" id="PF00563">
    <property type="entry name" value="EAL"/>
    <property type="match status" value="1"/>
</dbReference>
<feature type="transmembrane region" description="Helical" evidence="1">
    <location>
        <begin position="159"/>
        <end position="178"/>
    </location>
</feature>
<evidence type="ECO:0000313" key="6">
    <source>
        <dbReference type="EMBL" id="QBI20569.1"/>
    </source>
</evidence>
<keyword evidence="1" id="KW-1133">Transmembrane helix</keyword>
<dbReference type="PANTHER" id="PTHR44757">
    <property type="entry name" value="DIGUANYLATE CYCLASE DGCP"/>
    <property type="match status" value="1"/>
</dbReference>
<dbReference type="InterPro" id="IPR035919">
    <property type="entry name" value="EAL_sf"/>
</dbReference>
<evidence type="ECO:0000259" key="5">
    <source>
        <dbReference type="PROSITE" id="PS50887"/>
    </source>
</evidence>
<dbReference type="Pfam" id="PF00990">
    <property type="entry name" value="GGDEF"/>
    <property type="match status" value="1"/>
</dbReference>
<dbReference type="SUPFAM" id="SSF141868">
    <property type="entry name" value="EAL domain-like"/>
    <property type="match status" value="1"/>
</dbReference>
<dbReference type="CDD" id="cd01948">
    <property type="entry name" value="EAL"/>
    <property type="match status" value="1"/>
</dbReference>
<dbReference type="CDD" id="cd01949">
    <property type="entry name" value="GGDEF"/>
    <property type="match status" value="1"/>
</dbReference>
<dbReference type="PROSITE" id="PS50883">
    <property type="entry name" value="EAL"/>
    <property type="match status" value="1"/>
</dbReference>
<evidence type="ECO:0000313" key="7">
    <source>
        <dbReference type="Proteomes" id="UP000291469"/>
    </source>
</evidence>
<dbReference type="OrthoDB" id="3304401at2"/>
<feature type="transmembrane region" description="Helical" evidence="1">
    <location>
        <begin position="33"/>
        <end position="49"/>
    </location>
</feature>
<dbReference type="InterPro" id="IPR001633">
    <property type="entry name" value="EAL_dom"/>
</dbReference>
<dbReference type="PROSITE" id="PS50112">
    <property type="entry name" value="PAS"/>
    <property type="match status" value="1"/>
</dbReference>
<dbReference type="InterPro" id="IPR013655">
    <property type="entry name" value="PAS_fold_3"/>
</dbReference>
<organism evidence="6 7">
    <name type="scientific">Egibacter rhizosphaerae</name>
    <dbReference type="NCBI Taxonomy" id="1670831"/>
    <lineage>
        <taxon>Bacteria</taxon>
        <taxon>Bacillati</taxon>
        <taxon>Actinomycetota</taxon>
        <taxon>Nitriliruptoria</taxon>
        <taxon>Egibacterales</taxon>
        <taxon>Egibacteraceae</taxon>
        <taxon>Egibacter</taxon>
    </lineage>
</organism>
<evidence type="ECO:0000259" key="3">
    <source>
        <dbReference type="PROSITE" id="PS50113"/>
    </source>
</evidence>
<accession>A0A411YHH9</accession>
<proteinExistence type="predicted"/>
<evidence type="ECO:0000256" key="1">
    <source>
        <dbReference type="SAM" id="Phobius"/>
    </source>
</evidence>
<dbReference type="NCBIfam" id="TIGR00229">
    <property type="entry name" value="sensory_box"/>
    <property type="match status" value="1"/>
</dbReference>
<dbReference type="PANTHER" id="PTHR44757:SF2">
    <property type="entry name" value="BIOFILM ARCHITECTURE MAINTENANCE PROTEIN MBAA"/>
    <property type="match status" value="1"/>
</dbReference>
<dbReference type="InterPro" id="IPR035965">
    <property type="entry name" value="PAS-like_dom_sf"/>
</dbReference>
<dbReference type="SUPFAM" id="SSF55785">
    <property type="entry name" value="PYP-like sensor domain (PAS domain)"/>
    <property type="match status" value="1"/>
</dbReference>
<dbReference type="NCBIfam" id="TIGR00254">
    <property type="entry name" value="GGDEF"/>
    <property type="match status" value="1"/>
</dbReference>
<dbReference type="CDD" id="cd00130">
    <property type="entry name" value="PAS"/>
    <property type="match status" value="1"/>
</dbReference>
<dbReference type="AlphaFoldDB" id="A0A411YHH9"/>
<feature type="domain" description="PAC" evidence="3">
    <location>
        <begin position="389"/>
        <end position="440"/>
    </location>
</feature>
<reference evidence="6 7" key="1">
    <citation type="submission" date="2019-01" db="EMBL/GenBank/DDBJ databases">
        <title>Egibacter rhizosphaerae EGI 80759T.</title>
        <authorList>
            <person name="Chen D.-D."/>
            <person name="Tian Y."/>
            <person name="Jiao J.-Y."/>
            <person name="Zhang X.-T."/>
            <person name="Zhang Y.-G."/>
            <person name="Zhang Y."/>
            <person name="Xiao M."/>
            <person name="Shu W.-S."/>
            <person name="Li W.-J."/>
        </authorList>
    </citation>
    <scope>NUCLEOTIDE SEQUENCE [LARGE SCALE GENOMIC DNA]</scope>
    <source>
        <strain evidence="6 7">EGI 80759</strain>
    </source>
</reference>
<gene>
    <name evidence="6" type="ORF">ER308_14035</name>
</gene>
<keyword evidence="1" id="KW-0472">Membrane</keyword>
<feature type="domain" description="EAL" evidence="4">
    <location>
        <begin position="614"/>
        <end position="868"/>
    </location>
</feature>
<dbReference type="InterPro" id="IPR029787">
    <property type="entry name" value="Nucleotide_cyclase"/>
</dbReference>
<dbReference type="Gene3D" id="3.30.450.20">
    <property type="entry name" value="PAS domain"/>
    <property type="match status" value="1"/>
</dbReference>
<dbReference type="KEGG" id="erz:ER308_14035"/>
<name>A0A411YHH9_9ACTN</name>
<protein>
    <submittedName>
        <fullName evidence="6">EAL domain-containing protein</fullName>
    </submittedName>
</protein>
<dbReference type="SMART" id="SM00267">
    <property type="entry name" value="GGDEF"/>
    <property type="match status" value="1"/>
</dbReference>
<dbReference type="InterPro" id="IPR000160">
    <property type="entry name" value="GGDEF_dom"/>
</dbReference>
<evidence type="ECO:0000259" key="4">
    <source>
        <dbReference type="PROSITE" id="PS50883"/>
    </source>
</evidence>
<dbReference type="Gene3D" id="3.30.70.270">
    <property type="match status" value="1"/>
</dbReference>